<dbReference type="OrthoDB" id="9816431at2"/>
<dbReference type="Proteomes" id="UP000298216">
    <property type="component" value="Unassembled WGS sequence"/>
</dbReference>
<evidence type="ECO:0000313" key="3">
    <source>
        <dbReference type="EMBL" id="TFW14452.1"/>
    </source>
</evidence>
<keyword evidence="1" id="KW-0238">DNA-binding</keyword>
<dbReference type="GO" id="GO:0003677">
    <property type="term" value="F:DNA binding"/>
    <property type="evidence" value="ECO:0007669"/>
    <property type="project" value="UniProtKB-KW"/>
</dbReference>
<evidence type="ECO:0000259" key="2">
    <source>
        <dbReference type="Pfam" id="PF00440"/>
    </source>
</evidence>
<evidence type="ECO:0000256" key="1">
    <source>
        <dbReference type="ARBA" id="ARBA00023125"/>
    </source>
</evidence>
<dbReference type="Gene3D" id="1.10.357.10">
    <property type="entry name" value="Tetracycline Repressor, domain 2"/>
    <property type="match status" value="1"/>
</dbReference>
<dbReference type="AlphaFoldDB" id="A0A4Y9RZJ6"/>
<dbReference type="Pfam" id="PF00440">
    <property type="entry name" value="TetR_N"/>
    <property type="match status" value="1"/>
</dbReference>
<reference evidence="3 4" key="1">
    <citation type="submission" date="2019-03" db="EMBL/GenBank/DDBJ databases">
        <title>Draft genome of Brevundimonas sp. a heavy metal resistant soil bacteria.</title>
        <authorList>
            <person name="Soto J."/>
        </authorList>
    </citation>
    <scope>NUCLEOTIDE SEQUENCE [LARGE SCALE GENOMIC DNA]</scope>
    <source>
        <strain evidence="3 4">B-10</strain>
    </source>
</reference>
<proteinExistence type="predicted"/>
<dbReference type="InterPro" id="IPR001647">
    <property type="entry name" value="HTH_TetR"/>
</dbReference>
<dbReference type="EMBL" id="SPVH01000002">
    <property type="protein sequence ID" value="TFW14452.1"/>
    <property type="molecule type" value="Genomic_DNA"/>
</dbReference>
<evidence type="ECO:0000313" key="4">
    <source>
        <dbReference type="Proteomes" id="UP000298216"/>
    </source>
</evidence>
<name>A0A4Y9RZJ6_9CAUL</name>
<protein>
    <submittedName>
        <fullName evidence="3">TetR/AcrR family transcriptional regulator</fullName>
    </submittedName>
</protein>
<keyword evidence="4" id="KW-1185">Reference proteome</keyword>
<feature type="domain" description="HTH tetR-type" evidence="2">
    <location>
        <begin position="36"/>
        <end position="71"/>
    </location>
</feature>
<dbReference type="SUPFAM" id="SSF46689">
    <property type="entry name" value="Homeodomain-like"/>
    <property type="match status" value="1"/>
</dbReference>
<dbReference type="InterPro" id="IPR009057">
    <property type="entry name" value="Homeodomain-like_sf"/>
</dbReference>
<accession>A0A4Y9RZJ6</accession>
<comment type="caution">
    <text evidence="3">The sequence shown here is derived from an EMBL/GenBank/DDBJ whole genome shotgun (WGS) entry which is preliminary data.</text>
</comment>
<organism evidence="3 4">
    <name type="scientific">Brevundimonas intermedia</name>
    <dbReference type="NCBI Taxonomy" id="74315"/>
    <lineage>
        <taxon>Bacteria</taxon>
        <taxon>Pseudomonadati</taxon>
        <taxon>Pseudomonadota</taxon>
        <taxon>Alphaproteobacteria</taxon>
        <taxon>Caulobacterales</taxon>
        <taxon>Caulobacteraceae</taxon>
        <taxon>Brevundimonas</taxon>
    </lineage>
</organism>
<sequence>MTAAAVIDADAAPAKNRRQLAKERSLARLKTEGRFLFENVGYFGVGIRDIAERMGMSTGAVFSHVSDKASLWRLVMDGPPPSELLAEEVALVEALHPGWGWNMRKMGGQYIASLTSPDFHLTTHGGLSVTGKGDSPASALREARIEADRKAGRA</sequence>
<gene>
    <name evidence="3" type="ORF">EGY25_04470</name>
</gene>
<dbReference type="RefSeq" id="WP_135193837.1">
    <property type="nucleotide sequence ID" value="NZ_SPVH01000002.1"/>
</dbReference>